<protein>
    <submittedName>
        <fullName evidence="2">Uncharacterized protein</fullName>
    </submittedName>
</protein>
<sequence>MACLQIKDFRNIETDHFLVKIDGYQADTPPSPDPLFTKTHNSLDFASYVLKFSVPLPFYRIGDNARYKVIEQELLRISLSVDLTLENLMLYMRAYTFKDMSFSALRCLLEKSWTRNTLGTF</sequence>
<reference evidence="2" key="1">
    <citation type="submission" date="2022-11" db="UniProtKB">
        <authorList>
            <consortium name="WormBaseParasite"/>
        </authorList>
    </citation>
    <scope>IDENTIFICATION</scope>
</reference>
<name>A0A915ESX5_9BILA</name>
<dbReference type="WBParaSite" id="jg9467">
    <property type="protein sequence ID" value="jg9467"/>
    <property type="gene ID" value="jg9467"/>
</dbReference>
<accession>A0A915ESX5</accession>
<organism evidence="1 2">
    <name type="scientific">Ditylenchus dipsaci</name>
    <dbReference type="NCBI Taxonomy" id="166011"/>
    <lineage>
        <taxon>Eukaryota</taxon>
        <taxon>Metazoa</taxon>
        <taxon>Ecdysozoa</taxon>
        <taxon>Nematoda</taxon>
        <taxon>Chromadorea</taxon>
        <taxon>Rhabditida</taxon>
        <taxon>Tylenchina</taxon>
        <taxon>Tylenchomorpha</taxon>
        <taxon>Sphaerularioidea</taxon>
        <taxon>Anguinidae</taxon>
        <taxon>Anguininae</taxon>
        <taxon>Ditylenchus</taxon>
    </lineage>
</organism>
<evidence type="ECO:0000313" key="2">
    <source>
        <dbReference type="WBParaSite" id="jg9467"/>
    </source>
</evidence>
<dbReference type="Proteomes" id="UP000887574">
    <property type="component" value="Unplaced"/>
</dbReference>
<keyword evidence="1" id="KW-1185">Reference proteome</keyword>
<proteinExistence type="predicted"/>
<evidence type="ECO:0000313" key="1">
    <source>
        <dbReference type="Proteomes" id="UP000887574"/>
    </source>
</evidence>
<dbReference type="AlphaFoldDB" id="A0A915ESX5"/>